<dbReference type="Proteomes" id="UP001220256">
    <property type="component" value="Unassembled WGS sequence"/>
</dbReference>
<gene>
    <name evidence="1" type="ORF">N7505_001082</name>
</gene>
<evidence type="ECO:0000313" key="1">
    <source>
        <dbReference type="EMBL" id="KAJ5283102.1"/>
    </source>
</evidence>
<comment type="caution">
    <text evidence="1">The sequence shown here is derived from an EMBL/GenBank/DDBJ whole genome shotgun (WGS) entry which is preliminary data.</text>
</comment>
<sequence length="112" mass="12974">MDLALFIYIIYDAFLSYRSQLRPRRVDLANSCGALDSKYDGDGWQKLQGVVAWEDDADLSEAKTHRVRHPNVATRLDATRDIWELNIRREQAGRRRISADDRAVGLEEIIKR</sequence>
<protein>
    <submittedName>
        <fullName evidence="1">Uncharacterized protein</fullName>
    </submittedName>
</protein>
<proteinExistence type="predicted"/>
<reference evidence="1 2" key="1">
    <citation type="journal article" date="2023" name="IMA Fungus">
        <title>Comparative genomic study of the Penicillium genus elucidates a diverse pangenome and 15 lateral gene transfer events.</title>
        <authorList>
            <person name="Petersen C."/>
            <person name="Sorensen T."/>
            <person name="Nielsen M.R."/>
            <person name="Sondergaard T.E."/>
            <person name="Sorensen J.L."/>
            <person name="Fitzpatrick D.A."/>
            <person name="Frisvad J.C."/>
            <person name="Nielsen K.L."/>
        </authorList>
    </citation>
    <scope>NUCLEOTIDE SEQUENCE [LARGE SCALE GENOMIC DNA]</scope>
    <source>
        <strain evidence="1 2">IBT 3361</strain>
    </source>
</reference>
<dbReference type="EMBL" id="JAPVEB010000001">
    <property type="protein sequence ID" value="KAJ5283102.1"/>
    <property type="molecule type" value="Genomic_DNA"/>
</dbReference>
<name>A0ABQ8WWK1_PENCH</name>
<organism evidence="1 2">
    <name type="scientific">Penicillium chrysogenum</name>
    <name type="common">Penicillium notatum</name>
    <dbReference type="NCBI Taxonomy" id="5076"/>
    <lineage>
        <taxon>Eukaryota</taxon>
        <taxon>Fungi</taxon>
        <taxon>Dikarya</taxon>
        <taxon>Ascomycota</taxon>
        <taxon>Pezizomycotina</taxon>
        <taxon>Eurotiomycetes</taxon>
        <taxon>Eurotiomycetidae</taxon>
        <taxon>Eurotiales</taxon>
        <taxon>Aspergillaceae</taxon>
        <taxon>Penicillium</taxon>
        <taxon>Penicillium chrysogenum species complex</taxon>
    </lineage>
</organism>
<accession>A0ABQ8WWK1</accession>
<keyword evidence="2" id="KW-1185">Reference proteome</keyword>
<evidence type="ECO:0000313" key="2">
    <source>
        <dbReference type="Proteomes" id="UP001220256"/>
    </source>
</evidence>